<organism evidence="5 6">
    <name type="scientific">Drosophila albomicans</name>
    <name type="common">Fruit fly</name>
    <dbReference type="NCBI Taxonomy" id="7291"/>
    <lineage>
        <taxon>Eukaryota</taxon>
        <taxon>Metazoa</taxon>
        <taxon>Ecdysozoa</taxon>
        <taxon>Arthropoda</taxon>
        <taxon>Hexapoda</taxon>
        <taxon>Insecta</taxon>
        <taxon>Pterygota</taxon>
        <taxon>Neoptera</taxon>
        <taxon>Endopterygota</taxon>
        <taxon>Diptera</taxon>
        <taxon>Brachycera</taxon>
        <taxon>Muscomorpha</taxon>
        <taxon>Ephydroidea</taxon>
        <taxon>Drosophilidae</taxon>
        <taxon>Drosophila</taxon>
    </lineage>
</organism>
<dbReference type="GO" id="GO:0005549">
    <property type="term" value="F:odorant binding"/>
    <property type="evidence" value="ECO:0007669"/>
    <property type="project" value="InterPro"/>
</dbReference>
<evidence type="ECO:0000256" key="4">
    <source>
        <dbReference type="ARBA" id="ARBA00022729"/>
    </source>
</evidence>
<name>A0A6P8XXW9_DROAB</name>
<evidence type="ECO:0000256" key="3">
    <source>
        <dbReference type="ARBA" id="ARBA00022525"/>
    </source>
</evidence>
<reference evidence="6" key="1">
    <citation type="submission" date="2025-08" db="UniProtKB">
        <authorList>
            <consortium name="RefSeq"/>
        </authorList>
    </citation>
    <scope>IDENTIFICATION</scope>
    <source>
        <strain evidence="6">15112-1751.03</strain>
        <tissue evidence="6">Whole Adult</tissue>
    </source>
</reference>
<dbReference type="SMART" id="SM00708">
    <property type="entry name" value="PhBP"/>
    <property type="match status" value="1"/>
</dbReference>
<proteinExistence type="inferred from homology"/>
<sequence>MSLPIPISTKGQAFDLGRLFGGKSGDPMWTLIDRNLPEVQQMIDQTKQSCMAKLQMTGPQRSLIREPRPTPKEKCLVECVLKGIGLMDSVSNRLNLQRVEQLTSKVTEDNKLAIALGCSLAQSCNRSINVPSNKPCEAAHQLNQCIGRHLDRNRVKLHW</sequence>
<dbReference type="GO" id="GO:0007608">
    <property type="term" value="P:sensory perception of smell"/>
    <property type="evidence" value="ECO:0007669"/>
    <property type="project" value="TreeGrafter"/>
</dbReference>
<dbReference type="InterPro" id="IPR036728">
    <property type="entry name" value="PBP_GOBP_sf"/>
</dbReference>
<comment type="similarity">
    <text evidence="2">Belongs to the PBP/GOBP family.</text>
</comment>
<dbReference type="SUPFAM" id="SSF47565">
    <property type="entry name" value="Insect pheromone/odorant-binding proteins"/>
    <property type="match status" value="1"/>
</dbReference>
<keyword evidence="3" id="KW-0964">Secreted</keyword>
<gene>
    <name evidence="6" type="primary">LOC117577601</name>
</gene>
<dbReference type="GeneID" id="117577601"/>
<evidence type="ECO:0000256" key="1">
    <source>
        <dbReference type="ARBA" id="ARBA00004613"/>
    </source>
</evidence>
<dbReference type="OrthoDB" id="8004770at2759"/>
<comment type="subcellular location">
    <subcellularLocation>
        <location evidence="1">Secreted</location>
    </subcellularLocation>
</comment>
<dbReference type="CDD" id="cd23992">
    <property type="entry name" value="PBP_GOBP"/>
    <property type="match status" value="1"/>
</dbReference>
<dbReference type="AlphaFoldDB" id="A0A6P8XXW9"/>
<dbReference type="GO" id="GO:0005615">
    <property type="term" value="C:extracellular space"/>
    <property type="evidence" value="ECO:0007669"/>
    <property type="project" value="TreeGrafter"/>
</dbReference>
<dbReference type="PANTHER" id="PTHR11857:SF43">
    <property type="entry name" value="GEO07291P1-RELATED"/>
    <property type="match status" value="1"/>
</dbReference>
<dbReference type="Gene3D" id="1.10.238.20">
    <property type="entry name" value="Pheromone/general odorant binding protein domain"/>
    <property type="match status" value="1"/>
</dbReference>
<keyword evidence="5" id="KW-1185">Reference proteome</keyword>
<dbReference type="PANTHER" id="PTHR11857">
    <property type="entry name" value="ODORANT BINDING PROTEIN-RELATED"/>
    <property type="match status" value="1"/>
</dbReference>
<keyword evidence="4" id="KW-0732">Signal</keyword>
<accession>A0A6P8XXW9</accession>
<evidence type="ECO:0000313" key="5">
    <source>
        <dbReference type="Proteomes" id="UP000515160"/>
    </source>
</evidence>
<protein>
    <submittedName>
        <fullName evidence="6">General odorant-binding protein 28a</fullName>
    </submittedName>
</protein>
<dbReference type="CTD" id="33039"/>
<dbReference type="Proteomes" id="UP000515160">
    <property type="component" value="Chromosome X"/>
</dbReference>
<dbReference type="InterPro" id="IPR006170">
    <property type="entry name" value="PBP/GOBP"/>
</dbReference>
<dbReference type="Pfam" id="PF01395">
    <property type="entry name" value="PBP_GOBP"/>
    <property type="match status" value="1"/>
</dbReference>
<evidence type="ECO:0000313" key="6">
    <source>
        <dbReference type="RefSeq" id="XP_034118338.1"/>
    </source>
</evidence>
<evidence type="ECO:0000256" key="2">
    <source>
        <dbReference type="ARBA" id="ARBA00008098"/>
    </source>
</evidence>
<dbReference type="RefSeq" id="XP_034118338.1">
    <property type="nucleotide sequence ID" value="XM_034262447.2"/>
</dbReference>